<organism evidence="8 9">
    <name type="scientific">Ruminiclostridium herbifermentans</name>
    <dbReference type="NCBI Taxonomy" id="2488810"/>
    <lineage>
        <taxon>Bacteria</taxon>
        <taxon>Bacillati</taxon>
        <taxon>Bacillota</taxon>
        <taxon>Clostridia</taxon>
        <taxon>Eubacteriales</taxon>
        <taxon>Oscillospiraceae</taxon>
        <taxon>Ruminiclostridium</taxon>
    </lineage>
</organism>
<evidence type="ECO:0000313" key="8">
    <source>
        <dbReference type="EMBL" id="QNU67958.1"/>
    </source>
</evidence>
<feature type="domain" description="EamA" evidence="7">
    <location>
        <begin position="6"/>
        <end position="136"/>
    </location>
</feature>
<dbReference type="AlphaFoldDB" id="A0A4U7JDY2"/>
<evidence type="ECO:0000256" key="2">
    <source>
        <dbReference type="ARBA" id="ARBA00007362"/>
    </source>
</evidence>
<dbReference type="Proteomes" id="UP000306409">
    <property type="component" value="Chromosome"/>
</dbReference>
<keyword evidence="5" id="KW-1133">Transmembrane helix</keyword>
<dbReference type="InterPro" id="IPR000620">
    <property type="entry name" value="EamA_dom"/>
</dbReference>
<dbReference type="KEGG" id="rher:EHE19_005815"/>
<gene>
    <name evidence="8" type="ORF">EHE19_005815</name>
</gene>
<evidence type="ECO:0000313" key="9">
    <source>
        <dbReference type="Proteomes" id="UP000306409"/>
    </source>
</evidence>
<keyword evidence="3" id="KW-1003">Cell membrane</keyword>
<evidence type="ECO:0000256" key="3">
    <source>
        <dbReference type="ARBA" id="ARBA00022475"/>
    </source>
</evidence>
<comment type="subcellular location">
    <subcellularLocation>
        <location evidence="1">Cell membrane</location>
        <topology evidence="1">Multi-pass membrane protein</topology>
    </subcellularLocation>
</comment>
<keyword evidence="6" id="KW-0472">Membrane</keyword>
<dbReference type="GO" id="GO:0005886">
    <property type="term" value="C:plasma membrane"/>
    <property type="evidence" value="ECO:0007669"/>
    <property type="project" value="UniProtKB-SubCell"/>
</dbReference>
<accession>A0A4U7JDY2</accession>
<protein>
    <submittedName>
        <fullName evidence="8">DMT family transporter</fullName>
    </submittedName>
</protein>
<evidence type="ECO:0000259" key="7">
    <source>
        <dbReference type="Pfam" id="PF00892"/>
    </source>
</evidence>
<evidence type="ECO:0000256" key="5">
    <source>
        <dbReference type="ARBA" id="ARBA00022989"/>
    </source>
</evidence>
<keyword evidence="9" id="KW-1185">Reference proteome</keyword>
<dbReference type="RefSeq" id="WP_137698216.1">
    <property type="nucleotide sequence ID" value="NZ_CP061336.1"/>
</dbReference>
<keyword evidence="4" id="KW-0812">Transmembrane</keyword>
<dbReference type="Pfam" id="PF00892">
    <property type="entry name" value="EamA"/>
    <property type="match status" value="2"/>
</dbReference>
<name>A0A4U7JDY2_9FIRM</name>
<dbReference type="PANTHER" id="PTHR42920">
    <property type="entry name" value="OS03G0707200 PROTEIN-RELATED"/>
    <property type="match status" value="1"/>
</dbReference>
<dbReference type="SUPFAM" id="SSF103481">
    <property type="entry name" value="Multidrug resistance efflux transporter EmrE"/>
    <property type="match status" value="2"/>
</dbReference>
<feature type="domain" description="EamA" evidence="7">
    <location>
        <begin position="145"/>
        <end position="282"/>
    </location>
</feature>
<dbReference type="InterPro" id="IPR051258">
    <property type="entry name" value="Diverse_Substrate_Transporter"/>
</dbReference>
<dbReference type="InterPro" id="IPR037185">
    <property type="entry name" value="EmrE-like"/>
</dbReference>
<sequence length="294" mass="32156">MTKQLKADLFLIFITAVWGSTFTLMKNILDDIPTFAFLALRFSTAAIILLIIFHKKLKELSKASILKGFVIGLMLFGSLALQVIGLNYTTAPNSAFITSLSVVMVPIVSSILLKKKPSRSSVIGVAFALIGLFFVSGGLNFRVNIGEVLTLFCAVCVTMQIIFIDKFTNNEDPVLLGVLQVVFSAILSIGSWIYIDFKPFTINLNIVITIFVTGVLGTALAYTGQTVVQKFTSPTRAALIFTLEPVFGFIFFILIPNSQSIAEKISLHTLIGCVLILLGTLISELKLDKVFKKN</sequence>
<evidence type="ECO:0000256" key="1">
    <source>
        <dbReference type="ARBA" id="ARBA00004651"/>
    </source>
</evidence>
<proteinExistence type="inferred from homology"/>
<dbReference type="OrthoDB" id="9804865at2"/>
<dbReference type="PANTHER" id="PTHR42920:SF5">
    <property type="entry name" value="EAMA DOMAIN-CONTAINING PROTEIN"/>
    <property type="match status" value="1"/>
</dbReference>
<comment type="similarity">
    <text evidence="2">Belongs to the EamA transporter family.</text>
</comment>
<dbReference type="EMBL" id="CP061336">
    <property type="protein sequence ID" value="QNU67958.1"/>
    <property type="molecule type" value="Genomic_DNA"/>
</dbReference>
<reference evidence="8 9" key="1">
    <citation type="submission" date="2020-09" db="EMBL/GenBank/DDBJ databases">
        <title>Characterization and genome sequencing of Ruminiclostridium sp. nov. MA18.</title>
        <authorList>
            <person name="Rettenmaier R."/>
            <person name="Kowollik M.-L."/>
            <person name="Liebl W."/>
            <person name="Zverlov V."/>
        </authorList>
    </citation>
    <scope>NUCLEOTIDE SEQUENCE [LARGE SCALE GENOMIC DNA]</scope>
    <source>
        <strain evidence="8 9">MA18</strain>
    </source>
</reference>
<evidence type="ECO:0000256" key="6">
    <source>
        <dbReference type="ARBA" id="ARBA00023136"/>
    </source>
</evidence>
<evidence type="ECO:0000256" key="4">
    <source>
        <dbReference type="ARBA" id="ARBA00022692"/>
    </source>
</evidence>